<keyword evidence="3" id="KW-1185">Reference proteome</keyword>
<evidence type="ECO:0000256" key="1">
    <source>
        <dbReference type="SAM" id="Phobius"/>
    </source>
</evidence>
<name>A0ABQ9I307_9NEOP</name>
<organism evidence="2 3">
    <name type="scientific">Dryococelus australis</name>
    <dbReference type="NCBI Taxonomy" id="614101"/>
    <lineage>
        <taxon>Eukaryota</taxon>
        <taxon>Metazoa</taxon>
        <taxon>Ecdysozoa</taxon>
        <taxon>Arthropoda</taxon>
        <taxon>Hexapoda</taxon>
        <taxon>Insecta</taxon>
        <taxon>Pterygota</taxon>
        <taxon>Neoptera</taxon>
        <taxon>Polyneoptera</taxon>
        <taxon>Phasmatodea</taxon>
        <taxon>Verophasmatodea</taxon>
        <taxon>Anareolatae</taxon>
        <taxon>Phasmatidae</taxon>
        <taxon>Eurycanthinae</taxon>
        <taxon>Dryococelus</taxon>
    </lineage>
</organism>
<evidence type="ECO:0000313" key="3">
    <source>
        <dbReference type="Proteomes" id="UP001159363"/>
    </source>
</evidence>
<reference evidence="2 3" key="1">
    <citation type="submission" date="2023-02" db="EMBL/GenBank/DDBJ databases">
        <title>LHISI_Scaffold_Assembly.</title>
        <authorList>
            <person name="Stuart O.P."/>
            <person name="Cleave R."/>
            <person name="Magrath M.J.L."/>
            <person name="Mikheyev A.S."/>
        </authorList>
    </citation>
    <scope>NUCLEOTIDE SEQUENCE [LARGE SCALE GENOMIC DNA]</scope>
    <source>
        <strain evidence="2">Daus_M_001</strain>
        <tissue evidence="2">Leg muscle</tissue>
    </source>
</reference>
<proteinExistence type="predicted"/>
<keyword evidence="1" id="KW-1133">Transmembrane helix</keyword>
<gene>
    <name evidence="2" type="ORF">PR048_010159</name>
</gene>
<feature type="transmembrane region" description="Helical" evidence="1">
    <location>
        <begin position="113"/>
        <end position="134"/>
    </location>
</feature>
<protein>
    <submittedName>
        <fullName evidence="2">Uncharacterized protein</fullName>
    </submittedName>
</protein>
<keyword evidence="1" id="KW-0812">Transmembrane</keyword>
<evidence type="ECO:0000313" key="2">
    <source>
        <dbReference type="EMBL" id="KAJ8890650.1"/>
    </source>
</evidence>
<sequence length="746" mass="81209">MQVWCPCQILAKRHHNIASHLKKIRSSLIETCSAEMRGWGGQSTVSGPKRPFAAPTTLHCDALCPVYMHKAHAEEAKLRGPAFKTVFSAFTAVVGWVTFSAMNRFGWGNAMSFFASVAAQFALLNMLLELFFTFENVAHVPGPRSRSARRRLAPAVTQCGEWQEQQPLPYILASLHTSLGQPPLCHSCHGVLVNAGSPLKVPYVKRSTMSHSTLVETPVPSGDGALDENGSVVLIIPSPLGMMGPLGARLNSMSTASISPNETGNEGTNIHLDDITKPDIIGPMLGFEPHIYEAGKTHVSLQLVNILPVNVLRITCSLVSGAYLNGRPSNTLHKFSPMIPPGYKLVVTPQSIIYVPVVLKKAHEVREGVWGVGASEPSWRWHLAEDQSVVLDNLHSTDIEDIQSIGTHTVTISKSGEVGRHHKVWGSGRTLSKNSIYNVGGQRVVLPHSGKTKSVCGLVNSLINKLPFELLIPCYDYCGPGMKLVKRLACRDKGGRGEPSRRGNVPVWRCIREHCNVFLLEWGGGRCCRGNTEARGAYRVTARVGVEGLAGRAPDCTGKPRFSIERQPSNAAGRRRVALPSWVAVCRLVGDAADRHRARQAATTHAAAAHTCRYALHVQPRKDTPPRKGLAGSRTLDSLLPLPGPLAVSSVVTPLTATSLDLVDTSTLLAPPCVLMKDYDWSPSCPVDGVCLRIVVLTTENHLVCRTHVFRRPWRISSMIPEKTRRQAASSGRFPHAKFLSDPAED</sequence>
<dbReference type="EMBL" id="JARBHB010000003">
    <property type="protein sequence ID" value="KAJ8890650.1"/>
    <property type="molecule type" value="Genomic_DNA"/>
</dbReference>
<dbReference type="Proteomes" id="UP001159363">
    <property type="component" value="Chromosome 3"/>
</dbReference>
<accession>A0ABQ9I307</accession>
<keyword evidence="1" id="KW-0472">Membrane</keyword>
<comment type="caution">
    <text evidence="2">The sequence shown here is derived from an EMBL/GenBank/DDBJ whole genome shotgun (WGS) entry which is preliminary data.</text>
</comment>